<dbReference type="CDD" id="cd16320">
    <property type="entry name" value="MraZ_N"/>
    <property type="match status" value="1"/>
</dbReference>
<dbReference type="InterPro" id="IPR035644">
    <property type="entry name" value="MraZ_C"/>
</dbReference>
<dbReference type="SUPFAM" id="SSF89447">
    <property type="entry name" value="AbrB/MazE/MraZ-like"/>
    <property type="match status" value="1"/>
</dbReference>
<dbReference type="AlphaFoldDB" id="A0A6M4B1L2"/>
<keyword evidence="6 7" id="KW-0804">Transcription</keyword>
<dbReference type="GO" id="GO:0003700">
    <property type="term" value="F:DNA-binding transcription factor activity"/>
    <property type="evidence" value="ECO:0007669"/>
    <property type="project" value="UniProtKB-UniRule"/>
</dbReference>
<dbReference type="CDD" id="cd16321">
    <property type="entry name" value="MraZ_C"/>
    <property type="match status" value="1"/>
</dbReference>
<proteinExistence type="inferred from homology"/>
<dbReference type="Proteomes" id="UP000503018">
    <property type="component" value="Chromosome"/>
</dbReference>
<sequence length="170" mass="18378">MSQEGFFSGAALAALDDKGRIALPAAFRKFLPSGSSARQLFVTTHEVAPCLVGSGVDRIARIQARIDRSEDLAAQQGKEFDRFALERRLVGPGETVPMDGSGRFSLSDVLIELAEFEGEIFLFGAGQYFEIWDLGRLLAMKDPAYAPAQAAARAALRVRDKQAAKKAASE</sequence>
<dbReference type="GO" id="GO:0000976">
    <property type="term" value="F:transcription cis-regulatory region binding"/>
    <property type="evidence" value="ECO:0007669"/>
    <property type="project" value="TreeGrafter"/>
</dbReference>
<accession>A0A6M4B1L2</accession>
<evidence type="ECO:0000313" key="9">
    <source>
        <dbReference type="EMBL" id="QJQ33311.1"/>
    </source>
</evidence>
<feature type="domain" description="SpoVT-AbrB" evidence="8">
    <location>
        <begin position="10"/>
        <end position="58"/>
    </location>
</feature>
<dbReference type="EMBL" id="CP053015">
    <property type="protein sequence ID" value="QJQ33311.1"/>
    <property type="molecule type" value="Genomic_DNA"/>
</dbReference>
<dbReference type="GO" id="GO:0005737">
    <property type="term" value="C:cytoplasm"/>
    <property type="evidence" value="ECO:0007669"/>
    <property type="project" value="UniProtKB-UniRule"/>
</dbReference>
<organism evidence="9 10">
    <name type="scientific">Sphingomonas lacunae</name>
    <dbReference type="NCBI Taxonomy" id="2698828"/>
    <lineage>
        <taxon>Bacteria</taxon>
        <taxon>Pseudomonadati</taxon>
        <taxon>Pseudomonadota</taxon>
        <taxon>Alphaproteobacteria</taxon>
        <taxon>Sphingomonadales</taxon>
        <taxon>Sphingomonadaceae</taxon>
        <taxon>Sphingomonas</taxon>
    </lineage>
</organism>
<evidence type="ECO:0000256" key="2">
    <source>
        <dbReference type="ARBA" id="ARBA00022490"/>
    </source>
</evidence>
<evidence type="ECO:0000256" key="5">
    <source>
        <dbReference type="ARBA" id="ARBA00023125"/>
    </source>
</evidence>
<keyword evidence="10" id="KW-1185">Reference proteome</keyword>
<comment type="subunit">
    <text evidence="7">Forms oligomers.</text>
</comment>
<dbReference type="PANTHER" id="PTHR34701">
    <property type="entry name" value="TRANSCRIPTIONAL REGULATOR MRAZ"/>
    <property type="match status" value="1"/>
</dbReference>
<dbReference type="KEGG" id="slan:GV829_13410"/>
<evidence type="ECO:0000256" key="3">
    <source>
        <dbReference type="ARBA" id="ARBA00022737"/>
    </source>
</evidence>
<dbReference type="InterPro" id="IPR037914">
    <property type="entry name" value="SpoVT-AbrB_sf"/>
</dbReference>
<dbReference type="InterPro" id="IPR020603">
    <property type="entry name" value="MraZ_dom"/>
</dbReference>
<protein>
    <recommendedName>
        <fullName evidence="1 7">Transcriptional regulator MraZ</fullName>
    </recommendedName>
</protein>
<dbReference type="PANTHER" id="PTHR34701:SF1">
    <property type="entry name" value="TRANSCRIPTIONAL REGULATOR MRAZ"/>
    <property type="match status" value="1"/>
</dbReference>
<dbReference type="InterPro" id="IPR035642">
    <property type="entry name" value="MraZ_N"/>
</dbReference>
<dbReference type="PROSITE" id="PS51740">
    <property type="entry name" value="SPOVT_ABRB"/>
    <property type="match status" value="1"/>
</dbReference>
<evidence type="ECO:0000259" key="8">
    <source>
        <dbReference type="PROSITE" id="PS51740"/>
    </source>
</evidence>
<name>A0A6M4B1L2_9SPHN</name>
<dbReference type="InterPro" id="IPR003444">
    <property type="entry name" value="MraZ"/>
</dbReference>
<comment type="similarity">
    <text evidence="7">Belongs to the MraZ family.</text>
</comment>
<gene>
    <name evidence="7" type="primary">mraZ</name>
    <name evidence="9" type="ORF">GV829_13410</name>
</gene>
<reference evidence="9 10" key="1">
    <citation type="submission" date="2020-01" db="EMBL/GenBank/DDBJ databases">
        <title>Sphingomonas sp. strain CSW-10.</title>
        <authorList>
            <person name="Chen W.-M."/>
        </authorList>
    </citation>
    <scope>NUCLEOTIDE SEQUENCE [LARGE SCALE GENOMIC DNA]</scope>
    <source>
        <strain evidence="9 10">CSW-10</strain>
    </source>
</reference>
<evidence type="ECO:0000313" key="10">
    <source>
        <dbReference type="Proteomes" id="UP000503018"/>
    </source>
</evidence>
<keyword evidence="5 7" id="KW-0238">DNA-binding</keyword>
<dbReference type="GO" id="GO:0009295">
    <property type="term" value="C:nucleoid"/>
    <property type="evidence" value="ECO:0007669"/>
    <property type="project" value="UniProtKB-SubCell"/>
</dbReference>
<dbReference type="Pfam" id="PF02381">
    <property type="entry name" value="MraZ"/>
    <property type="match status" value="1"/>
</dbReference>
<dbReference type="RefSeq" id="WP_169947441.1">
    <property type="nucleotide sequence ID" value="NZ_CP053015.1"/>
</dbReference>
<dbReference type="Gene3D" id="3.40.1550.20">
    <property type="entry name" value="Transcriptional regulator MraZ domain"/>
    <property type="match status" value="1"/>
</dbReference>
<dbReference type="InterPro" id="IPR038619">
    <property type="entry name" value="MraZ_sf"/>
</dbReference>
<dbReference type="HAMAP" id="MF_01008">
    <property type="entry name" value="MraZ"/>
    <property type="match status" value="1"/>
</dbReference>
<keyword evidence="2 7" id="KW-0963">Cytoplasm</keyword>
<keyword evidence="4 7" id="KW-0805">Transcription regulation</keyword>
<keyword evidence="3" id="KW-0677">Repeat</keyword>
<comment type="subcellular location">
    <subcellularLocation>
        <location evidence="7">Cytoplasm</location>
        <location evidence="7">Nucleoid</location>
    </subcellularLocation>
</comment>
<evidence type="ECO:0000256" key="6">
    <source>
        <dbReference type="ARBA" id="ARBA00023163"/>
    </source>
</evidence>
<evidence type="ECO:0000256" key="1">
    <source>
        <dbReference type="ARBA" id="ARBA00013860"/>
    </source>
</evidence>
<dbReference type="InterPro" id="IPR007159">
    <property type="entry name" value="SpoVT-AbrB_dom"/>
</dbReference>
<evidence type="ECO:0000256" key="4">
    <source>
        <dbReference type="ARBA" id="ARBA00023015"/>
    </source>
</evidence>
<dbReference type="GO" id="GO:2000143">
    <property type="term" value="P:negative regulation of DNA-templated transcription initiation"/>
    <property type="evidence" value="ECO:0007669"/>
    <property type="project" value="TreeGrafter"/>
</dbReference>
<evidence type="ECO:0000256" key="7">
    <source>
        <dbReference type="HAMAP-Rule" id="MF_01008"/>
    </source>
</evidence>